<organism evidence="1 2">
    <name type="scientific">Helianthus annuus</name>
    <name type="common">Common sunflower</name>
    <dbReference type="NCBI Taxonomy" id="4232"/>
    <lineage>
        <taxon>Eukaryota</taxon>
        <taxon>Viridiplantae</taxon>
        <taxon>Streptophyta</taxon>
        <taxon>Embryophyta</taxon>
        <taxon>Tracheophyta</taxon>
        <taxon>Spermatophyta</taxon>
        <taxon>Magnoliopsida</taxon>
        <taxon>eudicotyledons</taxon>
        <taxon>Gunneridae</taxon>
        <taxon>Pentapetalae</taxon>
        <taxon>asterids</taxon>
        <taxon>campanulids</taxon>
        <taxon>Asterales</taxon>
        <taxon>Asteraceae</taxon>
        <taxon>Asteroideae</taxon>
        <taxon>Heliantheae alliance</taxon>
        <taxon>Heliantheae</taxon>
        <taxon>Helianthus</taxon>
    </lineage>
</organism>
<protein>
    <submittedName>
        <fullName evidence="1">Uncharacterized protein</fullName>
    </submittedName>
</protein>
<evidence type="ECO:0000313" key="2">
    <source>
        <dbReference type="Proteomes" id="UP000215914"/>
    </source>
</evidence>
<name>A0A9K3H7L7_HELAN</name>
<dbReference type="Gramene" id="mRNA:HanXRQr2_Chr14g0655171">
    <property type="protein sequence ID" value="CDS:HanXRQr2_Chr14g0655171.1"/>
    <property type="gene ID" value="HanXRQr2_Chr14g0655171"/>
</dbReference>
<gene>
    <name evidence="1" type="ORF">HanXRQr2_Chr14g0655171</name>
</gene>
<keyword evidence="2" id="KW-1185">Reference proteome</keyword>
<accession>A0A9K3H7L7</accession>
<reference evidence="1" key="2">
    <citation type="submission" date="2020-06" db="EMBL/GenBank/DDBJ databases">
        <title>Helianthus annuus Genome sequencing and assembly Release 2.</title>
        <authorList>
            <person name="Gouzy J."/>
            <person name="Langlade N."/>
            <person name="Munos S."/>
        </authorList>
    </citation>
    <scope>NUCLEOTIDE SEQUENCE</scope>
    <source>
        <tissue evidence="1">Leaves</tissue>
    </source>
</reference>
<dbReference type="AlphaFoldDB" id="A0A9K3H7L7"/>
<sequence>MTLLTSISFSFFFLFFFFFFFEPSSLLFSAFSDFCSTPSSSTKPFDDSFPASASSFSVYQTQGMYIHVVIRYSDPKLNLCLIL</sequence>
<comment type="caution">
    <text evidence="1">The sequence shown here is derived from an EMBL/GenBank/DDBJ whole genome shotgun (WGS) entry which is preliminary data.</text>
</comment>
<dbReference type="Proteomes" id="UP000215914">
    <property type="component" value="Unassembled WGS sequence"/>
</dbReference>
<reference evidence="1" key="1">
    <citation type="journal article" date="2017" name="Nature">
        <title>The sunflower genome provides insights into oil metabolism, flowering and Asterid evolution.</title>
        <authorList>
            <person name="Badouin H."/>
            <person name="Gouzy J."/>
            <person name="Grassa C.J."/>
            <person name="Murat F."/>
            <person name="Staton S.E."/>
            <person name="Cottret L."/>
            <person name="Lelandais-Briere C."/>
            <person name="Owens G.L."/>
            <person name="Carrere S."/>
            <person name="Mayjonade B."/>
            <person name="Legrand L."/>
            <person name="Gill N."/>
            <person name="Kane N.C."/>
            <person name="Bowers J.E."/>
            <person name="Hubner S."/>
            <person name="Bellec A."/>
            <person name="Berard A."/>
            <person name="Berges H."/>
            <person name="Blanchet N."/>
            <person name="Boniface M.C."/>
            <person name="Brunel D."/>
            <person name="Catrice O."/>
            <person name="Chaidir N."/>
            <person name="Claudel C."/>
            <person name="Donnadieu C."/>
            <person name="Faraut T."/>
            <person name="Fievet G."/>
            <person name="Helmstetter N."/>
            <person name="King M."/>
            <person name="Knapp S.J."/>
            <person name="Lai Z."/>
            <person name="Le Paslier M.C."/>
            <person name="Lippi Y."/>
            <person name="Lorenzon L."/>
            <person name="Mandel J.R."/>
            <person name="Marage G."/>
            <person name="Marchand G."/>
            <person name="Marquand E."/>
            <person name="Bret-Mestries E."/>
            <person name="Morien E."/>
            <person name="Nambeesan S."/>
            <person name="Nguyen T."/>
            <person name="Pegot-Espagnet P."/>
            <person name="Pouilly N."/>
            <person name="Raftis F."/>
            <person name="Sallet E."/>
            <person name="Schiex T."/>
            <person name="Thomas J."/>
            <person name="Vandecasteele C."/>
            <person name="Vares D."/>
            <person name="Vear F."/>
            <person name="Vautrin S."/>
            <person name="Crespi M."/>
            <person name="Mangin B."/>
            <person name="Burke J.M."/>
            <person name="Salse J."/>
            <person name="Munos S."/>
            <person name="Vincourt P."/>
            <person name="Rieseberg L.H."/>
            <person name="Langlade N.B."/>
        </authorList>
    </citation>
    <scope>NUCLEOTIDE SEQUENCE</scope>
    <source>
        <tissue evidence="1">Leaves</tissue>
    </source>
</reference>
<dbReference type="EMBL" id="MNCJ02000329">
    <property type="protein sequence ID" value="KAF5770050.1"/>
    <property type="molecule type" value="Genomic_DNA"/>
</dbReference>
<evidence type="ECO:0000313" key="1">
    <source>
        <dbReference type="EMBL" id="KAF5770050.1"/>
    </source>
</evidence>
<proteinExistence type="predicted"/>